<dbReference type="InterPro" id="IPR032675">
    <property type="entry name" value="LRR_dom_sf"/>
</dbReference>
<evidence type="ECO:0000256" key="1">
    <source>
        <dbReference type="ARBA" id="ARBA00004123"/>
    </source>
</evidence>
<dbReference type="InterPro" id="IPR002110">
    <property type="entry name" value="Ankyrin_rpt"/>
</dbReference>
<evidence type="ECO:0000256" key="7">
    <source>
        <dbReference type="SAM" id="MobiDB-lite"/>
    </source>
</evidence>
<evidence type="ECO:0000313" key="8">
    <source>
        <dbReference type="Proteomes" id="UP000095283"/>
    </source>
</evidence>
<dbReference type="Proteomes" id="UP000095283">
    <property type="component" value="Unplaced"/>
</dbReference>
<evidence type="ECO:0000256" key="3">
    <source>
        <dbReference type="ARBA" id="ARBA00022737"/>
    </source>
</evidence>
<dbReference type="PROSITE" id="PS50297">
    <property type="entry name" value="ANK_REP_REGION"/>
    <property type="match status" value="1"/>
</dbReference>
<feature type="coiled-coil region" evidence="6">
    <location>
        <begin position="484"/>
        <end position="511"/>
    </location>
</feature>
<dbReference type="PANTHER" id="PTHR46358">
    <property type="entry name" value="TONSOKU-LIKE PROTEIN"/>
    <property type="match status" value="1"/>
</dbReference>
<dbReference type="PROSITE" id="PS50088">
    <property type="entry name" value="ANK_REPEAT"/>
    <property type="match status" value="2"/>
</dbReference>
<dbReference type="GO" id="GO:0031297">
    <property type="term" value="P:replication fork processing"/>
    <property type="evidence" value="ECO:0007669"/>
    <property type="project" value="TreeGrafter"/>
</dbReference>
<dbReference type="PANTHER" id="PTHR46358:SF1">
    <property type="entry name" value="TONSOKU-LIKE PROTEIN"/>
    <property type="match status" value="1"/>
</dbReference>
<sequence length="1105" mass="125321">MRREEKELKLQLKKAESKHDLSKQLELCNELGSLSRSYGNIEDAKDYYRKGVQISEIIHADFDGSYSHRALCEIFAEEDLQQALSWCEKSIEYIKTYGHKIDGNLEGVKSGGNAARRKAGLVSGWCLTLKWTSVNICRSGFAQVSLLILDCAKTQRSIGDQHTPMLSKLCNIATPKRKGPALMELGQALMYAGDMIGAQSKLLECLAKYKSSLTIVDTEILEARIVFLYEYLYRLRKAENKETPRKIRRKMYEKIADSLCDYTRERKDLLKMALKFYEKMLFESVSDKEKHPALISLAETAADIGDYSVALDYYGKVLILEQNMSFTQAKITETKVALFLVQCRGQLLSKTELLNQFDYLTTLLSEEKTSLKVKYTLVIMGYNVNMRDYGGWTPLSEAVSAGVRENVRLLLRNKAHVDCVSREKLESDENSTGGGITPLMEACDKGLIDIARDLLKFGASVVRRNQDGWTAVDFLRNMIIDLDDEVEIREAQNLAEDMEEMQRKLSFAVRNGPPPKRQIHMEGTATRKVPARRFRSVSPGKQNLNTYKKVISRLGGQTTLNNEASEVGLFDDDLDSNVRDRRRVNDHLDEIHLEHFYNEDFILETEQPHLKDNGEVSINQYSSSLILLIYLNFEKRRRSNESSTSYSSRISSEYQSSHREDILPTSLNHWRTVSHVQNASLECETVGDRHRKRRNDDRNEKFRKRRPLERTSKSRHTSPVLLAHQTISTDKSPLLEVTISRRSQDHDGVSDTHISNTAPNNIICTTPSLMNLLVTLKFQNEMGEPLRVDKLVAFPRASTMSAVFARFKDELPAHQQSFDVFLADGRENLDVVSALQRFDISGSLDISSVELNNHSLTSVVFSAVTASNRNVQEIIVDYCELDSNAAMWISEIITPALKFSAKACGLIDEHLDIISKVSAQKTFTRTRYKLIIIGSQGLHNIEALDLSYNSWLGVNGLELILNGCEKINQLILSGCNLDGITFSSTWLPHLRHLSLVGCQMQSWDSLLEWISLGCVEFLDLSCTSFSLSDLNTLITSRLKCPPIVVRLARCQHLESDPRSLLDFILPHIGSDFSLRFSFSSHFFINSQVLIYNSLRDTVLTTYLTA</sequence>
<evidence type="ECO:0000313" key="9">
    <source>
        <dbReference type="WBParaSite" id="Hba_16018"/>
    </source>
</evidence>
<dbReference type="Gene3D" id="1.25.40.20">
    <property type="entry name" value="Ankyrin repeat-containing domain"/>
    <property type="match status" value="1"/>
</dbReference>
<keyword evidence="2" id="KW-0433">Leucine-rich repeat</keyword>
<feature type="repeat" description="ANK" evidence="5">
    <location>
        <begin position="434"/>
        <end position="466"/>
    </location>
</feature>
<feature type="region of interest" description="Disordered" evidence="7">
    <location>
        <begin position="684"/>
        <end position="718"/>
    </location>
</feature>
<dbReference type="AlphaFoldDB" id="A0A1I7XE78"/>
<dbReference type="SUPFAM" id="SSF52047">
    <property type="entry name" value="RNI-like"/>
    <property type="match status" value="1"/>
</dbReference>
<dbReference type="InterPro" id="IPR019734">
    <property type="entry name" value="TPR_rpt"/>
</dbReference>
<dbReference type="SMART" id="SM00248">
    <property type="entry name" value="ANK"/>
    <property type="match status" value="2"/>
</dbReference>
<evidence type="ECO:0000256" key="5">
    <source>
        <dbReference type="PROSITE-ProRule" id="PRU00023"/>
    </source>
</evidence>
<reference evidence="9" key="1">
    <citation type="submission" date="2016-11" db="UniProtKB">
        <authorList>
            <consortium name="WormBaseParasite"/>
        </authorList>
    </citation>
    <scope>IDENTIFICATION</scope>
</reference>
<evidence type="ECO:0000256" key="2">
    <source>
        <dbReference type="ARBA" id="ARBA00022614"/>
    </source>
</evidence>
<keyword evidence="6" id="KW-0175">Coiled coil</keyword>
<dbReference type="Gene3D" id="3.80.10.10">
    <property type="entry name" value="Ribonuclease Inhibitor"/>
    <property type="match status" value="1"/>
</dbReference>
<proteinExistence type="predicted"/>
<keyword evidence="8" id="KW-1185">Reference proteome</keyword>
<comment type="subcellular location">
    <subcellularLocation>
        <location evidence="1">Nucleus</location>
    </subcellularLocation>
</comment>
<dbReference type="Gene3D" id="1.25.40.10">
    <property type="entry name" value="Tetratricopeptide repeat domain"/>
    <property type="match status" value="1"/>
</dbReference>
<dbReference type="Pfam" id="PF12796">
    <property type="entry name" value="Ank_2"/>
    <property type="match status" value="1"/>
</dbReference>
<dbReference type="SUPFAM" id="SSF48452">
    <property type="entry name" value="TPR-like"/>
    <property type="match status" value="1"/>
</dbReference>
<keyword evidence="5" id="KW-0040">ANK repeat</keyword>
<dbReference type="SUPFAM" id="SSF48403">
    <property type="entry name" value="Ankyrin repeat"/>
    <property type="match status" value="1"/>
</dbReference>
<keyword evidence="4" id="KW-0539">Nucleus</keyword>
<accession>A0A1I7XE78</accession>
<dbReference type="InterPro" id="IPR052311">
    <property type="entry name" value="MMS22L-TONSL_complex_comp"/>
</dbReference>
<dbReference type="InterPro" id="IPR036770">
    <property type="entry name" value="Ankyrin_rpt-contain_sf"/>
</dbReference>
<protein>
    <submittedName>
        <fullName evidence="9">ANK_REP_REGION domain-containing protein</fullName>
    </submittedName>
</protein>
<dbReference type="GO" id="GO:0000724">
    <property type="term" value="P:double-strand break repair via homologous recombination"/>
    <property type="evidence" value="ECO:0007669"/>
    <property type="project" value="TreeGrafter"/>
</dbReference>
<keyword evidence="3" id="KW-0677">Repeat</keyword>
<evidence type="ECO:0000256" key="6">
    <source>
        <dbReference type="SAM" id="Coils"/>
    </source>
</evidence>
<dbReference type="InterPro" id="IPR011990">
    <property type="entry name" value="TPR-like_helical_dom_sf"/>
</dbReference>
<dbReference type="WBParaSite" id="Hba_16018">
    <property type="protein sequence ID" value="Hba_16018"/>
    <property type="gene ID" value="Hba_16018"/>
</dbReference>
<dbReference type="GO" id="GO:0043596">
    <property type="term" value="C:nuclear replication fork"/>
    <property type="evidence" value="ECO:0007669"/>
    <property type="project" value="TreeGrafter"/>
</dbReference>
<organism evidence="8 9">
    <name type="scientific">Heterorhabditis bacteriophora</name>
    <name type="common">Entomopathogenic nematode worm</name>
    <dbReference type="NCBI Taxonomy" id="37862"/>
    <lineage>
        <taxon>Eukaryota</taxon>
        <taxon>Metazoa</taxon>
        <taxon>Ecdysozoa</taxon>
        <taxon>Nematoda</taxon>
        <taxon>Chromadorea</taxon>
        <taxon>Rhabditida</taxon>
        <taxon>Rhabditina</taxon>
        <taxon>Rhabditomorpha</taxon>
        <taxon>Strongyloidea</taxon>
        <taxon>Heterorhabditidae</taxon>
        <taxon>Heterorhabditis</taxon>
    </lineage>
</organism>
<feature type="repeat" description="ANK" evidence="5">
    <location>
        <begin position="390"/>
        <end position="422"/>
    </location>
</feature>
<dbReference type="SMART" id="SM00028">
    <property type="entry name" value="TPR"/>
    <property type="match status" value="2"/>
</dbReference>
<name>A0A1I7XE78_HETBA</name>
<evidence type="ECO:0000256" key="4">
    <source>
        <dbReference type="ARBA" id="ARBA00023242"/>
    </source>
</evidence>